<feature type="transmembrane region" description="Helical" evidence="1">
    <location>
        <begin position="7"/>
        <end position="28"/>
    </location>
</feature>
<keyword evidence="1" id="KW-1133">Transmembrane helix</keyword>
<proteinExistence type="predicted"/>
<keyword evidence="1" id="KW-0812">Transmembrane</keyword>
<organism evidence="3 4">
    <name type="scientific">Paenibacillus glucanolyticus</name>
    <dbReference type="NCBI Taxonomy" id="59843"/>
    <lineage>
        <taxon>Bacteria</taxon>
        <taxon>Bacillati</taxon>
        <taxon>Bacillota</taxon>
        <taxon>Bacilli</taxon>
        <taxon>Bacillales</taxon>
        <taxon>Paenibacillaceae</taxon>
        <taxon>Paenibacillus</taxon>
    </lineage>
</organism>
<name>A0A163JRP4_9BACL</name>
<comment type="caution">
    <text evidence="3">The sequence shown here is derived from an EMBL/GenBank/DDBJ whole genome shotgun (WGS) entry which is preliminary data.</text>
</comment>
<dbReference type="GO" id="GO:0016020">
    <property type="term" value="C:membrane"/>
    <property type="evidence" value="ECO:0007669"/>
    <property type="project" value="TreeGrafter"/>
</dbReference>
<keyword evidence="4" id="KW-1185">Reference proteome</keyword>
<accession>A0A163JRP4</accession>
<dbReference type="Pfam" id="PF12697">
    <property type="entry name" value="Abhydrolase_6"/>
    <property type="match status" value="1"/>
</dbReference>
<dbReference type="SUPFAM" id="SSF53474">
    <property type="entry name" value="alpha/beta-Hydrolases"/>
    <property type="match status" value="1"/>
</dbReference>
<dbReference type="EMBL" id="LWMH01000001">
    <property type="protein sequence ID" value="KZS46760.1"/>
    <property type="molecule type" value="Genomic_DNA"/>
</dbReference>
<sequence>MKRKKGWLILGSILIAILAILTVIGFLFRDDGSLSGFVTEDGQKEYAAAYDEAMNQLPEPVESIKVNTDFGVVQLYKFRESDTPHKTPLLLLPGKGSATPMWEANLSGFLEHRPVYTLDLIGEPGLSTETRRIETAADQADWLEQVLDQLPESEIHLLGLSFGGWSAANVALKHHEKIHSLILLDPVYVFGPIPLKMILVSIPASVPMVPKPIREKMLSYISGGAEVDDSDPTAKLIETGMRTFKSKLPMPEAIKPERLAELTIPVLGILAGQSTMHHAEKSYQTGMDSLKDPNSEMVVFEDASHAINGEYPKELLETIEAFLAKIE</sequence>
<evidence type="ECO:0000313" key="4">
    <source>
        <dbReference type="Proteomes" id="UP000076796"/>
    </source>
</evidence>
<dbReference type="InterPro" id="IPR000073">
    <property type="entry name" value="AB_hydrolase_1"/>
</dbReference>
<dbReference type="InterPro" id="IPR029058">
    <property type="entry name" value="AB_hydrolase_fold"/>
</dbReference>
<gene>
    <name evidence="3" type="ORF">AWU65_12925</name>
</gene>
<dbReference type="OrthoDB" id="5513277at2"/>
<reference evidence="3" key="1">
    <citation type="journal article" date="2016" name="Genome Announc.">
        <title>Draft genomes of two strains of Paenibacillus glucanolyticus with capability to degrade lignocellulose.</title>
        <authorList>
            <person name="Mathews S.L."/>
            <person name="Pawlak J."/>
            <person name="Grunden A.M."/>
        </authorList>
    </citation>
    <scope>NUCLEOTIDE SEQUENCE [LARGE SCALE GENOMIC DNA]</scope>
    <source>
        <strain evidence="3">SLM1</strain>
    </source>
</reference>
<evidence type="ECO:0000313" key="3">
    <source>
        <dbReference type="EMBL" id="KZS46760.1"/>
    </source>
</evidence>
<dbReference type="STRING" id="59843.A3958_12505"/>
<protein>
    <submittedName>
        <fullName evidence="3">Carboxylesterase</fullName>
    </submittedName>
</protein>
<dbReference type="PANTHER" id="PTHR43798:SF33">
    <property type="entry name" value="HYDROLASE, PUTATIVE (AFU_ORTHOLOGUE AFUA_2G14860)-RELATED"/>
    <property type="match status" value="1"/>
</dbReference>
<dbReference type="Gene3D" id="3.40.50.1820">
    <property type="entry name" value="alpha/beta hydrolase"/>
    <property type="match status" value="1"/>
</dbReference>
<evidence type="ECO:0000256" key="1">
    <source>
        <dbReference type="SAM" id="Phobius"/>
    </source>
</evidence>
<evidence type="ECO:0000259" key="2">
    <source>
        <dbReference type="Pfam" id="PF12697"/>
    </source>
</evidence>
<dbReference type="RefSeq" id="WP_063478497.1">
    <property type="nucleotide sequence ID" value="NZ_CP147845.1"/>
</dbReference>
<feature type="domain" description="AB hydrolase-1" evidence="2">
    <location>
        <begin position="89"/>
        <end position="317"/>
    </location>
</feature>
<dbReference type="InterPro" id="IPR050266">
    <property type="entry name" value="AB_hydrolase_sf"/>
</dbReference>
<keyword evidence="1" id="KW-0472">Membrane</keyword>
<dbReference type="Proteomes" id="UP000076796">
    <property type="component" value="Unassembled WGS sequence"/>
</dbReference>
<dbReference type="GeneID" id="97557891"/>
<dbReference type="PANTHER" id="PTHR43798">
    <property type="entry name" value="MONOACYLGLYCEROL LIPASE"/>
    <property type="match status" value="1"/>
</dbReference>
<dbReference type="AlphaFoldDB" id="A0A163JRP4"/>